<dbReference type="SMART" id="SM00388">
    <property type="entry name" value="HisKA"/>
    <property type="match status" value="1"/>
</dbReference>
<dbReference type="SUPFAM" id="SSF47384">
    <property type="entry name" value="Homodimeric domain of signal transducing histidine kinase"/>
    <property type="match status" value="1"/>
</dbReference>
<dbReference type="PANTHER" id="PTHR42878">
    <property type="entry name" value="TWO-COMPONENT HISTIDINE KINASE"/>
    <property type="match status" value="1"/>
</dbReference>
<dbReference type="InterPro" id="IPR036097">
    <property type="entry name" value="HisK_dim/P_sf"/>
</dbReference>
<dbReference type="CDD" id="cd00082">
    <property type="entry name" value="HisKA"/>
    <property type="match status" value="1"/>
</dbReference>
<reference evidence="7" key="1">
    <citation type="journal article" date="2020" name="mSystems">
        <title>Genome- and Community-Level Interaction Insights into Carbon Utilization and Element Cycling Functions of Hydrothermarchaeota in Hydrothermal Sediment.</title>
        <authorList>
            <person name="Zhou Z."/>
            <person name="Liu Y."/>
            <person name="Xu W."/>
            <person name="Pan J."/>
            <person name="Luo Z.H."/>
            <person name="Li M."/>
        </authorList>
    </citation>
    <scope>NUCLEOTIDE SEQUENCE [LARGE SCALE GENOMIC DNA]</scope>
    <source>
        <strain evidence="7">HyVt-458</strain>
    </source>
</reference>
<evidence type="ECO:0000259" key="6">
    <source>
        <dbReference type="PROSITE" id="PS50109"/>
    </source>
</evidence>
<keyword evidence="5" id="KW-0418">Kinase</keyword>
<dbReference type="EMBL" id="DRLF01000275">
    <property type="protein sequence ID" value="HEC06749.1"/>
    <property type="molecule type" value="Genomic_DNA"/>
</dbReference>
<evidence type="ECO:0000256" key="2">
    <source>
        <dbReference type="ARBA" id="ARBA00012438"/>
    </source>
</evidence>
<dbReference type="InterPro" id="IPR050351">
    <property type="entry name" value="BphY/WalK/GraS-like"/>
</dbReference>
<dbReference type="GO" id="GO:0000156">
    <property type="term" value="F:phosphorelay response regulator activity"/>
    <property type="evidence" value="ECO:0007669"/>
    <property type="project" value="TreeGrafter"/>
</dbReference>
<dbReference type="PROSITE" id="PS50109">
    <property type="entry name" value="HIS_KIN"/>
    <property type="match status" value="1"/>
</dbReference>
<evidence type="ECO:0000256" key="1">
    <source>
        <dbReference type="ARBA" id="ARBA00000085"/>
    </source>
</evidence>
<dbReference type="SMART" id="SM00387">
    <property type="entry name" value="HATPase_c"/>
    <property type="match status" value="1"/>
</dbReference>
<evidence type="ECO:0000256" key="4">
    <source>
        <dbReference type="ARBA" id="ARBA00022679"/>
    </source>
</evidence>
<dbReference type="Pfam" id="PF02518">
    <property type="entry name" value="HATPase_c"/>
    <property type="match status" value="1"/>
</dbReference>
<dbReference type="InterPro" id="IPR036890">
    <property type="entry name" value="HATPase_C_sf"/>
</dbReference>
<dbReference type="Gene3D" id="3.30.565.10">
    <property type="entry name" value="Histidine kinase-like ATPase, C-terminal domain"/>
    <property type="match status" value="1"/>
</dbReference>
<evidence type="ECO:0000313" key="7">
    <source>
        <dbReference type="EMBL" id="HEC06749.1"/>
    </source>
</evidence>
<name>A0A831RXA0_9GAMM</name>
<feature type="domain" description="Histidine kinase" evidence="6">
    <location>
        <begin position="259"/>
        <end position="474"/>
    </location>
</feature>
<dbReference type="AlphaFoldDB" id="A0A831RXA0"/>
<dbReference type="InterPro" id="IPR003594">
    <property type="entry name" value="HATPase_dom"/>
</dbReference>
<dbReference type="Pfam" id="PF00512">
    <property type="entry name" value="HisKA"/>
    <property type="match status" value="1"/>
</dbReference>
<dbReference type="SUPFAM" id="SSF55785">
    <property type="entry name" value="PYP-like sensor domain (PAS domain)"/>
    <property type="match status" value="1"/>
</dbReference>
<organism evidence="7">
    <name type="scientific">Thiolapillus brandeum</name>
    <dbReference type="NCBI Taxonomy" id="1076588"/>
    <lineage>
        <taxon>Bacteria</taxon>
        <taxon>Pseudomonadati</taxon>
        <taxon>Pseudomonadota</taxon>
        <taxon>Gammaproteobacteria</taxon>
        <taxon>Chromatiales</taxon>
        <taxon>Sedimenticolaceae</taxon>
        <taxon>Thiolapillus</taxon>
    </lineage>
</organism>
<sequence length="491" mass="53621">MIDTSPSDAELADKLLSQAFPNCELTLVSDAVAFAEQLANGGFSAVISEQALGWASGMDVLATFSRRHPLTATILFSETLPPEACRLEHGNRLFACLTKNSAGFLQLTDTVASLLRAIREDQHVYGFWRQTLGNMSDPALTVTADGQVEEANFAAAGVLGYQDAAELRGLGLEALFDLDAGRLTEAGLKRQLQAMAKGAADPLDIQVTPLKGASAAAQGRLTVWPLPGDAARLAAIYRPQAGKQAPADPDGEYQQLLYAVSHDLQEPLQLVSRYADLLQEDYGAALEKDGRFIVRNLASNARLTQSMLDDLLEYSRLGRLEPVLVEVDLNEIVDDVKALYAHKLQELNGKIKKADLPTVMADRGQMVRLFQNLIGNAIKFHGRKKLVVSVTAAYKDGYWEVMVEDNGIGIDRDQYRNVFTMFKRLHTEENIPGNGMGLALCERIVTAHGGRIWVSAREGEKEGVIFHFSLPADTLVAAGKRHVQKGEVIHE</sequence>
<dbReference type="InterPro" id="IPR035965">
    <property type="entry name" value="PAS-like_dom_sf"/>
</dbReference>
<gene>
    <name evidence="7" type="ORF">ENJ12_07850</name>
</gene>
<evidence type="ECO:0000256" key="5">
    <source>
        <dbReference type="ARBA" id="ARBA00022777"/>
    </source>
</evidence>
<dbReference type="InterPro" id="IPR003661">
    <property type="entry name" value="HisK_dim/P_dom"/>
</dbReference>
<proteinExistence type="predicted"/>
<dbReference type="InterPro" id="IPR004358">
    <property type="entry name" value="Sig_transdc_His_kin-like_C"/>
</dbReference>
<protein>
    <recommendedName>
        <fullName evidence="2">histidine kinase</fullName>
        <ecNumber evidence="2">2.7.13.3</ecNumber>
    </recommendedName>
</protein>
<dbReference type="Proteomes" id="UP000886339">
    <property type="component" value="Unassembled WGS sequence"/>
</dbReference>
<dbReference type="SUPFAM" id="SSF55874">
    <property type="entry name" value="ATPase domain of HSP90 chaperone/DNA topoisomerase II/histidine kinase"/>
    <property type="match status" value="1"/>
</dbReference>
<evidence type="ECO:0000256" key="3">
    <source>
        <dbReference type="ARBA" id="ARBA00022553"/>
    </source>
</evidence>
<dbReference type="GO" id="GO:0000155">
    <property type="term" value="F:phosphorelay sensor kinase activity"/>
    <property type="evidence" value="ECO:0007669"/>
    <property type="project" value="InterPro"/>
</dbReference>
<dbReference type="PRINTS" id="PR00344">
    <property type="entry name" value="BCTRLSENSOR"/>
</dbReference>
<keyword evidence="3" id="KW-0597">Phosphoprotein</keyword>
<dbReference type="EC" id="2.7.13.3" evidence="2"/>
<dbReference type="Gene3D" id="1.10.287.130">
    <property type="match status" value="1"/>
</dbReference>
<accession>A0A831RXA0</accession>
<dbReference type="PANTHER" id="PTHR42878:SF15">
    <property type="entry name" value="BACTERIOPHYTOCHROME"/>
    <property type="match status" value="1"/>
</dbReference>
<comment type="catalytic activity">
    <reaction evidence="1">
        <text>ATP + protein L-histidine = ADP + protein N-phospho-L-histidine.</text>
        <dbReference type="EC" id="2.7.13.3"/>
    </reaction>
</comment>
<comment type="caution">
    <text evidence="7">The sequence shown here is derived from an EMBL/GenBank/DDBJ whole genome shotgun (WGS) entry which is preliminary data.</text>
</comment>
<dbReference type="GO" id="GO:0030295">
    <property type="term" value="F:protein kinase activator activity"/>
    <property type="evidence" value="ECO:0007669"/>
    <property type="project" value="TreeGrafter"/>
</dbReference>
<keyword evidence="4" id="KW-0808">Transferase</keyword>
<dbReference type="GO" id="GO:0007234">
    <property type="term" value="P:osmosensory signaling via phosphorelay pathway"/>
    <property type="evidence" value="ECO:0007669"/>
    <property type="project" value="TreeGrafter"/>
</dbReference>
<dbReference type="InterPro" id="IPR005467">
    <property type="entry name" value="His_kinase_dom"/>
</dbReference>